<feature type="domain" description="Fibronectin type-III" evidence="2">
    <location>
        <begin position="1"/>
        <end position="97"/>
    </location>
</feature>
<dbReference type="AlphaFoldDB" id="A0A3P7L795"/>
<protein>
    <recommendedName>
        <fullName evidence="2">Fibronectin type-III domain-containing protein</fullName>
    </recommendedName>
</protein>
<dbReference type="PANTHER" id="PTHR46708:SF2">
    <property type="entry name" value="FIBRONECTIN TYPE-III DOMAIN-CONTAINING PROTEIN"/>
    <property type="match status" value="1"/>
</dbReference>
<dbReference type="OrthoDB" id="6274362at2759"/>
<dbReference type="SMART" id="SM00060">
    <property type="entry name" value="FN3"/>
    <property type="match status" value="4"/>
</dbReference>
<feature type="domain" description="Fibronectin type-III" evidence="2">
    <location>
        <begin position="284"/>
        <end position="381"/>
    </location>
</feature>
<dbReference type="PANTHER" id="PTHR46708">
    <property type="entry name" value="TENASCIN"/>
    <property type="match status" value="1"/>
</dbReference>
<dbReference type="PROSITE" id="PS50853">
    <property type="entry name" value="FN3"/>
    <property type="match status" value="3"/>
</dbReference>
<name>A0A3P7L795_DIBLA</name>
<proteinExistence type="predicted"/>
<accession>A0A3P7L795</accession>
<dbReference type="EMBL" id="UYRU01053812">
    <property type="protein sequence ID" value="VDN12404.1"/>
    <property type="molecule type" value="Genomic_DNA"/>
</dbReference>
<dbReference type="CDD" id="cd00063">
    <property type="entry name" value="FN3"/>
    <property type="match status" value="3"/>
</dbReference>
<evidence type="ECO:0000256" key="1">
    <source>
        <dbReference type="ARBA" id="ARBA00022737"/>
    </source>
</evidence>
<dbReference type="Proteomes" id="UP000281553">
    <property type="component" value="Unassembled WGS sequence"/>
</dbReference>
<dbReference type="InterPro" id="IPR036116">
    <property type="entry name" value="FN3_sf"/>
</dbReference>
<evidence type="ECO:0000259" key="2">
    <source>
        <dbReference type="PROSITE" id="PS50853"/>
    </source>
</evidence>
<sequence length="392" mass="42258">MDVRTTKLTSKTAVVVWTPSVEDSKASQYMYVVQADPLNATTGGLHTCEVKVGEGTFTCNITSLLPNSDYNISVMACNTLSLCSKHSESVHIRTLSPEKDNLYVEILSPTGLKVTWESKAKHPNRFFQVQLDTDIITYCTHRMQTVDYACEADALLPDTAYELQLFNCDTAYPDATCEIASEIVKAQTWPTAPLDVTAFYESATAVQVSWSPTKADVKKQYTYVVAVSPATGANVSTCISNSQSCLVSALEPNTPYKVTVQSCAHINYCGLPTSPVDVLTPPSVPDQVAVSDVQCTSFLVTLSHSEEGVKNDYYYRIMSSTRAAASVAVQYCTVSAGSKDLACAVYGLKPNSVYSVVAKACAAPGRCSMPSLSVEVKTKPTGKAQCLQLSVV</sequence>
<dbReference type="Pfam" id="PF00041">
    <property type="entry name" value="fn3"/>
    <property type="match status" value="2"/>
</dbReference>
<dbReference type="SUPFAM" id="SSF49265">
    <property type="entry name" value="Fibronectin type III"/>
    <property type="match status" value="3"/>
</dbReference>
<dbReference type="InterPro" id="IPR013783">
    <property type="entry name" value="Ig-like_fold"/>
</dbReference>
<organism evidence="3 4">
    <name type="scientific">Dibothriocephalus latus</name>
    <name type="common">Fish tapeworm</name>
    <name type="synonym">Diphyllobothrium latum</name>
    <dbReference type="NCBI Taxonomy" id="60516"/>
    <lineage>
        <taxon>Eukaryota</taxon>
        <taxon>Metazoa</taxon>
        <taxon>Spiralia</taxon>
        <taxon>Lophotrochozoa</taxon>
        <taxon>Platyhelminthes</taxon>
        <taxon>Cestoda</taxon>
        <taxon>Eucestoda</taxon>
        <taxon>Diphyllobothriidea</taxon>
        <taxon>Diphyllobothriidae</taxon>
        <taxon>Dibothriocephalus</taxon>
    </lineage>
</organism>
<dbReference type="Gene3D" id="2.60.40.10">
    <property type="entry name" value="Immunoglobulins"/>
    <property type="match status" value="3"/>
</dbReference>
<feature type="domain" description="Fibronectin type-III" evidence="2">
    <location>
        <begin position="192"/>
        <end position="283"/>
    </location>
</feature>
<keyword evidence="4" id="KW-1185">Reference proteome</keyword>
<dbReference type="InterPro" id="IPR050991">
    <property type="entry name" value="ECM_Regulatory_Proteins"/>
</dbReference>
<gene>
    <name evidence="3" type="ORF">DILT_LOCUS8235</name>
</gene>
<reference evidence="3 4" key="1">
    <citation type="submission" date="2018-11" db="EMBL/GenBank/DDBJ databases">
        <authorList>
            <consortium name="Pathogen Informatics"/>
        </authorList>
    </citation>
    <scope>NUCLEOTIDE SEQUENCE [LARGE SCALE GENOMIC DNA]</scope>
</reference>
<evidence type="ECO:0000313" key="3">
    <source>
        <dbReference type="EMBL" id="VDN12404.1"/>
    </source>
</evidence>
<keyword evidence="1" id="KW-0677">Repeat</keyword>
<evidence type="ECO:0000313" key="4">
    <source>
        <dbReference type="Proteomes" id="UP000281553"/>
    </source>
</evidence>
<dbReference type="InterPro" id="IPR003961">
    <property type="entry name" value="FN3_dom"/>
</dbReference>